<evidence type="ECO:0000313" key="3">
    <source>
        <dbReference type="Proteomes" id="UP000001318"/>
    </source>
</evidence>
<protein>
    <submittedName>
        <fullName evidence="2">Uncharacterized protein</fullName>
    </submittedName>
</protein>
<accession>B0RF00</accession>
<dbReference type="AlphaFoldDB" id="B0RF00"/>
<keyword evidence="1" id="KW-0812">Transmembrane</keyword>
<dbReference type="EMBL" id="AM849034">
    <property type="protein sequence ID" value="CAQ00933.1"/>
    <property type="molecule type" value="Genomic_DNA"/>
</dbReference>
<reference evidence="2 3" key="1">
    <citation type="journal article" date="2008" name="J. Bacteriol.">
        <title>Genome of the actinomycete plant pathogen Clavibacter michiganensis subsp. sepedonicus suggests recent niche adaptation.</title>
        <authorList>
            <person name="Bentley S.D."/>
            <person name="Corton C."/>
            <person name="Brown S.E."/>
            <person name="Barron A."/>
            <person name="Clark L."/>
            <person name="Doggett J."/>
            <person name="Harris B."/>
            <person name="Ormond D."/>
            <person name="Quail M.A."/>
            <person name="May G."/>
            <person name="Francis D."/>
            <person name="Knudson D."/>
            <person name="Parkhill J."/>
            <person name="Ishimaru C.A."/>
        </authorList>
    </citation>
    <scope>NUCLEOTIDE SEQUENCE [LARGE SCALE GENOMIC DNA]</scope>
    <source>
        <strain evidence="3">ATCC 33113 / DSM 20744 / JCM 9667 / LMG 2889 / ICMP 2535 / C-1</strain>
    </source>
</reference>
<organism evidence="2 3">
    <name type="scientific">Clavibacter sepedonicus</name>
    <name type="common">Clavibacter michiganensis subsp. sepedonicus</name>
    <dbReference type="NCBI Taxonomy" id="31964"/>
    <lineage>
        <taxon>Bacteria</taxon>
        <taxon>Bacillati</taxon>
        <taxon>Actinomycetota</taxon>
        <taxon>Actinomycetes</taxon>
        <taxon>Micrococcales</taxon>
        <taxon>Microbacteriaceae</taxon>
        <taxon>Clavibacter</taxon>
    </lineage>
</organism>
<dbReference type="Proteomes" id="UP000001318">
    <property type="component" value="Chromosome"/>
</dbReference>
<gene>
    <name evidence="2" type="ordered locus">CMS0817</name>
</gene>
<name>B0RF00_CLASE</name>
<proteinExistence type="predicted"/>
<evidence type="ECO:0000256" key="1">
    <source>
        <dbReference type="SAM" id="Phobius"/>
    </source>
</evidence>
<keyword evidence="3" id="KW-1185">Reference proteome</keyword>
<feature type="transmembrane region" description="Helical" evidence="1">
    <location>
        <begin position="48"/>
        <end position="68"/>
    </location>
</feature>
<keyword evidence="1" id="KW-1133">Transmembrane helix</keyword>
<dbReference type="KEGG" id="cms:CMS0817"/>
<keyword evidence="1" id="KW-0472">Membrane</keyword>
<dbReference type="HOGENOM" id="CLU_2715131_0_0_11"/>
<sequence length="75" mass="7950">MEGMDEPTVPGDRAAIGAGAGRSRDTALGILFAIGVAMVLARDDLRSLGLLLMVVSAVVFLAATVVRWRRRGARR</sequence>
<dbReference type="STRING" id="31964.CMS0817"/>
<evidence type="ECO:0000313" key="2">
    <source>
        <dbReference type="EMBL" id="CAQ00933.1"/>
    </source>
</evidence>